<gene>
    <name evidence="2" type="ORF">MTR67_047729</name>
</gene>
<keyword evidence="3" id="KW-1185">Reference proteome</keyword>
<dbReference type="Proteomes" id="UP001234989">
    <property type="component" value="Chromosome 11"/>
</dbReference>
<sequence>MRFGKEGTHSPRYVSPYRISKRIGKVAYESELPQELATFHLGFHVSMLKKCMDDPLLIISIKDFGIKDILSYEEILFGFYIAKFRG</sequence>
<dbReference type="EMBL" id="CP133622">
    <property type="protein sequence ID" value="WMV54344.1"/>
    <property type="molecule type" value="Genomic_DNA"/>
</dbReference>
<proteinExistence type="predicted"/>
<dbReference type="AlphaFoldDB" id="A0AAF0UZJ8"/>
<organism evidence="2 3">
    <name type="scientific">Solanum verrucosum</name>
    <dbReference type="NCBI Taxonomy" id="315347"/>
    <lineage>
        <taxon>Eukaryota</taxon>
        <taxon>Viridiplantae</taxon>
        <taxon>Streptophyta</taxon>
        <taxon>Embryophyta</taxon>
        <taxon>Tracheophyta</taxon>
        <taxon>Spermatophyta</taxon>
        <taxon>Magnoliopsida</taxon>
        <taxon>eudicotyledons</taxon>
        <taxon>Gunneridae</taxon>
        <taxon>Pentapetalae</taxon>
        <taxon>asterids</taxon>
        <taxon>lamiids</taxon>
        <taxon>Solanales</taxon>
        <taxon>Solanaceae</taxon>
        <taxon>Solanoideae</taxon>
        <taxon>Solaneae</taxon>
        <taxon>Solanum</taxon>
    </lineage>
</organism>
<dbReference type="InterPro" id="IPR056924">
    <property type="entry name" value="SH3_Tf2-1"/>
</dbReference>
<reference evidence="2" key="1">
    <citation type="submission" date="2023-08" db="EMBL/GenBank/DDBJ databases">
        <title>A de novo genome assembly of Solanum verrucosum Schlechtendal, a Mexican diploid species geographically isolated from the other diploid A-genome species in potato relatives.</title>
        <authorList>
            <person name="Hosaka K."/>
        </authorList>
    </citation>
    <scope>NUCLEOTIDE SEQUENCE</scope>
    <source>
        <tissue evidence="2">Young leaves</tissue>
    </source>
</reference>
<evidence type="ECO:0000259" key="1">
    <source>
        <dbReference type="Pfam" id="PF24626"/>
    </source>
</evidence>
<dbReference type="PANTHER" id="PTHR46148">
    <property type="entry name" value="CHROMO DOMAIN-CONTAINING PROTEIN"/>
    <property type="match status" value="1"/>
</dbReference>
<evidence type="ECO:0000313" key="3">
    <source>
        <dbReference type="Proteomes" id="UP001234989"/>
    </source>
</evidence>
<accession>A0AAF0UZJ8</accession>
<name>A0AAF0UZJ8_SOLVR</name>
<evidence type="ECO:0000313" key="2">
    <source>
        <dbReference type="EMBL" id="WMV54344.1"/>
    </source>
</evidence>
<dbReference type="PANTHER" id="PTHR46148:SF56">
    <property type="entry name" value="RETROTRANSPOSON PROTEIN"/>
    <property type="match status" value="1"/>
</dbReference>
<protein>
    <recommendedName>
        <fullName evidence="1">Tf2-1-like SH3-like domain-containing protein</fullName>
    </recommendedName>
</protein>
<dbReference type="Pfam" id="PF24626">
    <property type="entry name" value="SH3_Tf2-1"/>
    <property type="match status" value="1"/>
</dbReference>
<feature type="domain" description="Tf2-1-like SH3-like" evidence="1">
    <location>
        <begin position="5"/>
        <end position="51"/>
    </location>
</feature>